<dbReference type="Proteomes" id="UP000789396">
    <property type="component" value="Unassembled WGS sequence"/>
</dbReference>
<evidence type="ECO:0000313" key="2">
    <source>
        <dbReference type="EMBL" id="CAG8748000.1"/>
    </source>
</evidence>
<reference evidence="2" key="1">
    <citation type="submission" date="2021-06" db="EMBL/GenBank/DDBJ databases">
        <authorList>
            <person name="Kallberg Y."/>
            <person name="Tangrot J."/>
            <person name="Rosling A."/>
        </authorList>
    </citation>
    <scope>NUCLEOTIDE SEQUENCE</scope>
    <source>
        <strain evidence="2">IN212</strain>
    </source>
</reference>
<dbReference type="OrthoDB" id="2467716at2759"/>
<organism evidence="2 3">
    <name type="scientific">Racocetra fulgida</name>
    <dbReference type="NCBI Taxonomy" id="60492"/>
    <lineage>
        <taxon>Eukaryota</taxon>
        <taxon>Fungi</taxon>
        <taxon>Fungi incertae sedis</taxon>
        <taxon>Mucoromycota</taxon>
        <taxon>Glomeromycotina</taxon>
        <taxon>Glomeromycetes</taxon>
        <taxon>Diversisporales</taxon>
        <taxon>Gigasporaceae</taxon>
        <taxon>Racocetra</taxon>
    </lineage>
</organism>
<name>A0A9N9ISA6_9GLOM</name>
<protein>
    <submittedName>
        <fullName evidence="2">8758_t:CDS:1</fullName>
    </submittedName>
</protein>
<accession>A0A9N9ISA6</accession>
<evidence type="ECO:0000313" key="3">
    <source>
        <dbReference type="Proteomes" id="UP000789396"/>
    </source>
</evidence>
<dbReference type="EMBL" id="CAJVPZ010034977">
    <property type="protein sequence ID" value="CAG8748000.1"/>
    <property type="molecule type" value="Genomic_DNA"/>
</dbReference>
<feature type="compositionally biased region" description="Polar residues" evidence="1">
    <location>
        <begin position="45"/>
        <end position="55"/>
    </location>
</feature>
<comment type="caution">
    <text evidence="2">The sequence shown here is derived from an EMBL/GenBank/DDBJ whole genome shotgun (WGS) entry which is preliminary data.</text>
</comment>
<proteinExistence type="predicted"/>
<feature type="non-terminal residue" evidence="2">
    <location>
        <position position="1"/>
    </location>
</feature>
<feature type="region of interest" description="Disordered" evidence="1">
    <location>
        <begin position="45"/>
        <end position="71"/>
    </location>
</feature>
<sequence length="71" mass="8131">TSIALRFREDMINMLKPKTKLTKKLPITNIASENITLEYVTSENVTPETSNNIMDNQRKEISKNRHSASPK</sequence>
<gene>
    <name evidence="2" type="ORF">RFULGI_LOCUS13390</name>
</gene>
<dbReference type="AlphaFoldDB" id="A0A9N9ISA6"/>
<feature type="non-terminal residue" evidence="2">
    <location>
        <position position="71"/>
    </location>
</feature>
<evidence type="ECO:0000256" key="1">
    <source>
        <dbReference type="SAM" id="MobiDB-lite"/>
    </source>
</evidence>
<keyword evidence="3" id="KW-1185">Reference proteome</keyword>